<feature type="compositionally biased region" description="Basic and acidic residues" evidence="1">
    <location>
        <begin position="9"/>
        <end position="25"/>
    </location>
</feature>
<name>A0A176WIK4_MARPO</name>
<gene>
    <name evidence="2" type="ORF">AXG93_4407s1010</name>
</gene>
<comment type="caution">
    <text evidence="2">The sequence shown here is derived from an EMBL/GenBank/DDBJ whole genome shotgun (WGS) entry which is preliminary data.</text>
</comment>
<dbReference type="Proteomes" id="UP000077202">
    <property type="component" value="Unassembled WGS sequence"/>
</dbReference>
<feature type="region of interest" description="Disordered" evidence="1">
    <location>
        <begin position="98"/>
        <end position="175"/>
    </location>
</feature>
<evidence type="ECO:0000313" key="3">
    <source>
        <dbReference type="Proteomes" id="UP000077202"/>
    </source>
</evidence>
<sequence length="207" mass="23146">MLMFTARDNVARNEERASHSGRADEPPSEQGSEILDVLKVTHHPQVDLLLRGKEMGEEVATIFCVAKSPSVPPLPVRATSGSRLQPVLTAFCTRASERWRPKQADHEPRGECRRREEKRRGEARKNREPALTQRHEPCGGSPRRTAGGGGAVGAAVVEQKGEREKQKARKRSNIASRERRVGCAFMSNSRIRYQVPFSSVIIPWQAF</sequence>
<proteinExistence type="predicted"/>
<feature type="compositionally biased region" description="Basic and acidic residues" evidence="1">
    <location>
        <begin position="98"/>
        <end position="137"/>
    </location>
</feature>
<evidence type="ECO:0000256" key="1">
    <source>
        <dbReference type="SAM" id="MobiDB-lite"/>
    </source>
</evidence>
<protein>
    <submittedName>
        <fullName evidence="2">Uncharacterized protein</fullName>
    </submittedName>
</protein>
<feature type="region of interest" description="Disordered" evidence="1">
    <location>
        <begin position="1"/>
        <end position="33"/>
    </location>
</feature>
<evidence type="ECO:0000313" key="2">
    <source>
        <dbReference type="EMBL" id="OAE32714.1"/>
    </source>
</evidence>
<organism evidence="2 3">
    <name type="scientific">Marchantia polymorpha subsp. ruderalis</name>
    <dbReference type="NCBI Taxonomy" id="1480154"/>
    <lineage>
        <taxon>Eukaryota</taxon>
        <taxon>Viridiplantae</taxon>
        <taxon>Streptophyta</taxon>
        <taxon>Embryophyta</taxon>
        <taxon>Marchantiophyta</taxon>
        <taxon>Marchantiopsida</taxon>
        <taxon>Marchantiidae</taxon>
        <taxon>Marchantiales</taxon>
        <taxon>Marchantiaceae</taxon>
        <taxon>Marchantia</taxon>
    </lineage>
</organism>
<accession>A0A176WIK4</accession>
<keyword evidence="3" id="KW-1185">Reference proteome</keyword>
<dbReference type="AlphaFoldDB" id="A0A176WIK4"/>
<reference evidence="2" key="1">
    <citation type="submission" date="2016-03" db="EMBL/GenBank/DDBJ databases">
        <title>Mechanisms controlling the formation of the plant cell surface in tip-growing cells are functionally conserved among land plants.</title>
        <authorList>
            <person name="Honkanen S."/>
            <person name="Jones V.A."/>
            <person name="Morieri G."/>
            <person name="Champion C."/>
            <person name="Hetherington A.J."/>
            <person name="Kelly S."/>
            <person name="Saint-Marcoux D."/>
            <person name="Proust H."/>
            <person name="Prescott H."/>
            <person name="Dolan L."/>
        </authorList>
    </citation>
    <scope>NUCLEOTIDE SEQUENCE [LARGE SCALE GENOMIC DNA]</scope>
    <source>
        <tissue evidence="2">Whole gametophyte</tissue>
    </source>
</reference>
<dbReference type="EMBL" id="LVLJ01000747">
    <property type="protein sequence ID" value="OAE32714.1"/>
    <property type="molecule type" value="Genomic_DNA"/>
</dbReference>